<feature type="domain" description="HTH LytTR-type" evidence="1">
    <location>
        <begin position="131"/>
        <end position="231"/>
    </location>
</feature>
<reference evidence="2" key="2">
    <citation type="submission" date="2021-04" db="EMBL/GenBank/DDBJ databases">
        <authorList>
            <person name="Gilroy R."/>
        </authorList>
    </citation>
    <scope>NUCLEOTIDE SEQUENCE</scope>
    <source>
        <strain evidence="2">CHK188-16595</strain>
    </source>
</reference>
<comment type="caution">
    <text evidence="2">The sequence shown here is derived from an EMBL/GenBank/DDBJ whole genome shotgun (WGS) entry which is preliminary data.</text>
</comment>
<dbReference type="PROSITE" id="PS50930">
    <property type="entry name" value="HTH_LYTTR"/>
    <property type="match status" value="1"/>
</dbReference>
<organism evidence="2 3">
    <name type="scientific">Candidatus Eubacterium faecale</name>
    <dbReference type="NCBI Taxonomy" id="2838568"/>
    <lineage>
        <taxon>Bacteria</taxon>
        <taxon>Bacillati</taxon>
        <taxon>Bacillota</taxon>
        <taxon>Clostridia</taxon>
        <taxon>Eubacteriales</taxon>
        <taxon>Eubacteriaceae</taxon>
        <taxon>Eubacterium</taxon>
    </lineage>
</organism>
<accession>A0A9D2MGP8</accession>
<evidence type="ECO:0000313" key="2">
    <source>
        <dbReference type="EMBL" id="HJB74466.1"/>
    </source>
</evidence>
<dbReference type="InterPro" id="IPR011006">
    <property type="entry name" value="CheY-like_superfamily"/>
</dbReference>
<name>A0A9D2MGP8_9FIRM</name>
<sequence>MVNITICDDSPAYGEILEHKIRTCMRDLDMEYALSYFNDLNGLEEGIKKNQTDILFLDLMINGRNSADWVSAFQKSTNVQIIYMTSYPEEAYSISETEHTYYIIKNHLTPDILKSAIVKALQKLSKKDPNLKIIRFGSKSYTVNLQNIVYIETFNNNISIHMINAQVLKIYMPLSRFSENLPPYFLQCHKSFMVNMNHITSYEPHKFTLFTGGTVPIPVKKYKYVIQKYTDYINNI</sequence>
<dbReference type="InterPro" id="IPR007492">
    <property type="entry name" value="LytTR_DNA-bd_dom"/>
</dbReference>
<dbReference type="AlphaFoldDB" id="A0A9D2MGP8"/>
<protein>
    <submittedName>
        <fullName evidence="2">LytTR family DNA-binding domain-containing protein</fullName>
    </submittedName>
</protein>
<proteinExistence type="predicted"/>
<dbReference type="EMBL" id="DWXN01000004">
    <property type="protein sequence ID" value="HJB74466.1"/>
    <property type="molecule type" value="Genomic_DNA"/>
</dbReference>
<dbReference type="GO" id="GO:0000156">
    <property type="term" value="F:phosphorelay response regulator activity"/>
    <property type="evidence" value="ECO:0007669"/>
    <property type="project" value="InterPro"/>
</dbReference>
<dbReference type="Gene3D" id="2.40.50.1020">
    <property type="entry name" value="LytTr DNA-binding domain"/>
    <property type="match status" value="1"/>
</dbReference>
<keyword evidence="2" id="KW-0238">DNA-binding</keyword>
<dbReference type="PANTHER" id="PTHR37299:SF1">
    <property type="entry name" value="STAGE 0 SPORULATION PROTEIN A HOMOLOG"/>
    <property type="match status" value="1"/>
</dbReference>
<evidence type="ECO:0000259" key="1">
    <source>
        <dbReference type="PROSITE" id="PS50930"/>
    </source>
</evidence>
<dbReference type="PANTHER" id="PTHR37299">
    <property type="entry name" value="TRANSCRIPTIONAL REGULATOR-RELATED"/>
    <property type="match status" value="1"/>
</dbReference>
<dbReference type="SMART" id="SM00850">
    <property type="entry name" value="LytTR"/>
    <property type="match status" value="1"/>
</dbReference>
<reference evidence="2" key="1">
    <citation type="journal article" date="2021" name="PeerJ">
        <title>Extensive microbial diversity within the chicken gut microbiome revealed by metagenomics and culture.</title>
        <authorList>
            <person name="Gilroy R."/>
            <person name="Ravi A."/>
            <person name="Getino M."/>
            <person name="Pursley I."/>
            <person name="Horton D.L."/>
            <person name="Alikhan N.F."/>
            <person name="Baker D."/>
            <person name="Gharbi K."/>
            <person name="Hall N."/>
            <person name="Watson M."/>
            <person name="Adriaenssens E.M."/>
            <person name="Foster-Nyarko E."/>
            <person name="Jarju S."/>
            <person name="Secka A."/>
            <person name="Antonio M."/>
            <person name="Oren A."/>
            <person name="Chaudhuri R.R."/>
            <person name="La Ragione R."/>
            <person name="Hildebrand F."/>
            <person name="Pallen M.J."/>
        </authorList>
    </citation>
    <scope>NUCLEOTIDE SEQUENCE</scope>
    <source>
        <strain evidence="2">CHK188-16595</strain>
    </source>
</reference>
<dbReference type="Pfam" id="PF04397">
    <property type="entry name" value="LytTR"/>
    <property type="match status" value="1"/>
</dbReference>
<dbReference type="Proteomes" id="UP000823877">
    <property type="component" value="Unassembled WGS sequence"/>
</dbReference>
<dbReference type="SUPFAM" id="SSF52172">
    <property type="entry name" value="CheY-like"/>
    <property type="match status" value="1"/>
</dbReference>
<dbReference type="Gene3D" id="3.40.50.2300">
    <property type="match status" value="1"/>
</dbReference>
<gene>
    <name evidence="2" type="ORF">IAA37_02195</name>
</gene>
<evidence type="ECO:0000313" key="3">
    <source>
        <dbReference type="Proteomes" id="UP000823877"/>
    </source>
</evidence>
<dbReference type="InterPro" id="IPR046947">
    <property type="entry name" value="LytR-like"/>
</dbReference>
<dbReference type="GO" id="GO:0003677">
    <property type="term" value="F:DNA binding"/>
    <property type="evidence" value="ECO:0007669"/>
    <property type="project" value="UniProtKB-KW"/>
</dbReference>